<dbReference type="AlphaFoldDB" id="A0A6M4X3V1"/>
<gene>
    <name evidence="1" type="ORF">G9272_16835</name>
</gene>
<organism evidence="1 2">
    <name type="scientific">Streptomyces asoensis</name>
    <dbReference type="NCBI Taxonomy" id="249586"/>
    <lineage>
        <taxon>Bacteria</taxon>
        <taxon>Bacillati</taxon>
        <taxon>Actinomycetota</taxon>
        <taxon>Actinomycetes</taxon>
        <taxon>Kitasatosporales</taxon>
        <taxon>Streptomycetaceae</taxon>
        <taxon>Streptomyces</taxon>
    </lineage>
</organism>
<proteinExistence type="predicted"/>
<reference evidence="1" key="1">
    <citation type="submission" date="2020-03" db="EMBL/GenBank/DDBJ databases">
        <title>Molecular networking-based the target discovery of potent antiproliferative macrolactams: 5/6/7/16 polycyclic ansamycins and glycosylated trienomycin from Streptomyces cacaoi subsp. asoensis.</title>
        <authorList>
            <person name="Liu L.-L."/>
        </authorList>
    </citation>
    <scope>NUCLEOTIDE SEQUENCE [LARGE SCALE GENOMIC DNA]</scope>
    <source>
        <strain evidence="1">H2S5</strain>
    </source>
</reference>
<dbReference type="EMBL" id="CP049838">
    <property type="protein sequence ID" value="QJT06872.1"/>
    <property type="molecule type" value="Genomic_DNA"/>
</dbReference>
<name>A0A6M4X3V1_9ACTN</name>
<keyword evidence="2" id="KW-1185">Reference proteome</keyword>
<evidence type="ECO:0000313" key="2">
    <source>
        <dbReference type="Proteomes" id="UP000502665"/>
    </source>
</evidence>
<accession>A0A6M4X3V1</accession>
<evidence type="ECO:0000313" key="1">
    <source>
        <dbReference type="EMBL" id="QJT06872.1"/>
    </source>
</evidence>
<protein>
    <submittedName>
        <fullName evidence="1">Uncharacterized protein</fullName>
    </submittedName>
</protein>
<dbReference type="Proteomes" id="UP000502665">
    <property type="component" value="Chromosome"/>
</dbReference>
<sequence>MRELNCPGCPGRRSPRQYLCRTCWFALPQATRVRLTLRDGRALLRLRQLHQELAARTPLGVIRVGR</sequence>